<dbReference type="SUPFAM" id="SSF54928">
    <property type="entry name" value="RNA-binding domain, RBD"/>
    <property type="match status" value="1"/>
</dbReference>
<comment type="caution">
    <text evidence="5">The sequence shown here is derived from an EMBL/GenBank/DDBJ whole genome shotgun (WGS) entry which is preliminary data.</text>
</comment>
<dbReference type="InterPro" id="IPR003954">
    <property type="entry name" value="RRM_euk-type"/>
</dbReference>
<keyword evidence="1 2" id="KW-0694">RNA-binding</keyword>
<name>A0A833TIF7_JUGRE</name>
<feature type="signal peptide" evidence="3">
    <location>
        <begin position="1"/>
        <end position="31"/>
    </location>
</feature>
<dbReference type="InterPro" id="IPR012677">
    <property type="entry name" value="Nucleotide-bd_a/b_plait_sf"/>
</dbReference>
<dbReference type="InterPro" id="IPR035979">
    <property type="entry name" value="RBD_domain_sf"/>
</dbReference>
<sequence length="146" mass="16057">ICNFRREECATPIKSFALLALMAALRGISQAGNISPARMNFFRGFASRLFVKGISFSTTEDTLVEAFSKFGQVIEAKVIMDKVRNRTKGFGYVTFANEDEAQKALMDMNGKVLDGRVLFVDNVRPSRKFNSGVPITRGPPVPAADS</sequence>
<evidence type="ECO:0000259" key="4">
    <source>
        <dbReference type="PROSITE" id="PS50102"/>
    </source>
</evidence>
<dbReference type="Pfam" id="PF00076">
    <property type="entry name" value="RRM_1"/>
    <property type="match status" value="1"/>
</dbReference>
<dbReference type="InterPro" id="IPR052462">
    <property type="entry name" value="SLIRP/GR-RBP-like"/>
</dbReference>
<dbReference type="InterPro" id="IPR000504">
    <property type="entry name" value="RRM_dom"/>
</dbReference>
<dbReference type="PROSITE" id="PS50102">
    <property type="entry name" value="RRM"/>
    <property type="match status" value="1"/>
</dbReference>
<evidence type="ECO:0000256" key="3">
    <source>
        <dbReference type="SAM" id="SignalP"/>
    </source>
</evidence>
<dbReference type="Proteomes" id="UP000619265">
    <property type="component" value="Unassembled WGS sequence"/>
</dbReference>
<reference evidence="5" key="2">
    <citation type="submission" date="2020-03" db="EMBL/GenBank/DDBJ databases">
        <title>Walnut 2.0.</title>
        <authorList>
            <person name="Marrano A."/>
            <person name="Britton M."/>
            <person name="Zimin A.V."/>
            <person name="Zaini P.A."/>
            <person name="Workman R."/>
            <person name="Puiu D."/>
            <person name="Bianco L."/>
            <person name="Allen B.J."/>
            <person name="Troggio M."/>
            <person name="Leslie C.A."/>
            <person name="Timp W."/>
            <person name="Dendekar A."/>
            <person name="Salzberg S.L."/>
            <person name="Neale D.B."/>
        </authorList>
    </citation>
    <scope>NUCLEOTIDE SEQUENCE</scope>
    <source>
        <tissue evidence="5">Leaves</tissue>
    </source>
</reference>
<feature type="non-terminal residue" evidence="5">
    <location>
        <position position="146"/>
    </location>
</feature>
<reference evidence="5" key="1">
    <citation type="submission" date="2015-10" db="EMBL/GenBank/DDBJ databases">
        <authorList>
            <person name="Martinez-Garcia P.J."/>
            <person name="Crepeau M.W."/>
            <person name="Puiu D."/>
            <person name="Gonzalez-Ibeas D."/>
            <person name="Whalen J."/>
            <person name="Stevens K."/>
            <person name="Paul R."/>
            <person name="Butterfield T."/>
            <person name="Britton M."/>
            <person name="Reagan R."/>
            <person name="Chakraborty S."/>
            <person name="Walawage S.L."/>
            <person name="Vasquez-Gross H.A."/>
            <person name="Cardeno C."/>
            <person name="Famula R."/>
            <person name="Pratt K."/>
            <person name="Kuruganti S."/>
            <person name="Aradhya M.K."/>
            <person name="Leslie C.A."/>
            <person name="Dandekar A.M."/>
            <person name="Salzberg S.L."/>
            <person name="Wegrzyn J.L."/>
            <person name="Langley C.H."/>
            <person name="Neale D.B."/>
        </authorList>
    </citation>
    <scope>NUCLEOTIDE SEQUENCE</scope>
    <source>
        <tissue evidence="5">Leaves</tissue>
    </source>
</reference>
<evidence type="ECO:0000256" key="1">
    <source>
        <dbReference type="ARBA" id="ARBA00022884"/>
    </source>
</evidence>
<organism evidence="5 6">
    <name type="scientific">Juglans regia</name>
    <name type="common">English walnut</name>
    <dbReference type="NCBI Taxonomy" id="51240"/>
    <lineage>
        <taxon>Eukaryota</taxon>
        <taxon>Viridiplantae</taxon>
        <taxon>Streptophyta</taxon>
        <taxon>Embryophyta</taxon>
        <taxon>Tracheophyta</taxon>
        <taxon>Spermatophyta</taxon>
        <taxon>Magnoliopsida</taxon>
        <taxon>eudicotyledons</taxon>
        <taxon>Gunneridae</taxon>
        <taxon>Pentapetalae</taxon>
        <taxon>rosids</taxon>
        <taxon>fabids</taxon>
        <taxon>Fagales</taxon>
        <taxon>Juglandaceae</taxon>
        <taxon>Juglans</taxon>
    </lineage>
</organism>
<dbReference type="Gene3D" id="3.30.70.330">
    <property type="match status" value="1"/>
</dbReference>
<dbReference type="GO" id="GO:0003723">
    <property type="term" value="F:RNA binding"/>
    <property type="evidence" value="ECO:0007669"/>
    <property type="project" value="UniProtKB-UniRule"/>
</dbReference>
<feature type="domain" description="RRM" evidence="4">
    <location>
        <begin position="47"/>
        <end position="125"/>
    </location>
</feature>
<evidence type="ECO:0000313" key="6">
    <source>
        <dbReference type="Proteomes" id="UP000619265"/>
    </source>
</evidence>
<evidence type="ECO:0000313" key="5">
    <source>
        <dbReference type="EMBL" id="KAF5447467.1"/>
    </source>
</evidence>
<dbReference type="AlphaFoldDB" id="A0A833TIF7"/>
<feature type="chain" id="PRO_5032686916" description="RRM domain-containing protein" evidence="3">
    <location>
        <begin position="32"/>
        <end position="146"/>
    </location>
</feature>
<dbReference type="SMART" id="SM00361">
    <property type="entry name" value="RRM_1"/>
    <property type="match status" value="1"/>
</dbReference>
<evidence type="ECO:0000256" key="2">
    <source>
        <dbReference type="PROSITE-ProRule" id="PRU00176"/>
    </source>
</evidence>
<proteinExistence type="predicted"/>
<accession>A0A833TIF7</accession>
<keyword evidence="3" id="KW-0732">Signal</keyword>
<dbReference type="EMBL" id="LIHL02000014">
    <property type="protein sequence ID" value="KAF5447467.1"/>
    <property type="molecule type" value="Genomic_DNA"/>
</dbReference>
<dbReference type="Gramene" id="Jr14_16420_p1">
    <property type="protein sequence ID" value="cds.Jr14_16420_p1"/>
    <property type="gene ID" value="Jr14_16420"/>
</dbReference>
<protein>
    <recommendedName>
        <fullName evidence="4">RRM domain-containing protein</fullName>
    </recommendedName>
</protein>
<gene>
    <name evidence="5" type="ORF">F2P56_033021</name>
</gene>
<dbReference type="SMART" id="SM00360">
    <property type="entry name" value="RRM"/>
    <property type="match status" value="1"/>
</dbReference>
<dbReference type="PANTHER" id="PTHR48027">
    <property type="entry name" value="HETEROGENEOUS NUCLEAR RIBONUCLEOPROTEIN 87F-RELATED"/>
    <property type="match status" value="1"/>
</dbReference>